<name>A0ABU3Z2J6_9EURY</name>
<dbReference type="RefSeq" id="WP_317296214.1">
    <property type="nucleotide sequence ID" value="NZ_JABFFQ010000005.1"/>
</dbReference>
<protein>
    <submittedName>
        <fullName evidence="3">Glycosyltransferase family 4 protein</fullName>
    </submittedName>
</protein>
<keyword evidence="4" id="KW-1185">Reference proteome</keyword>
<evidence type="ECO:0000313" key="4">
    <source>
        <dbReference type="Proteomes" id="UP001273768"/>
    </source>
</evidence>
<gene>
    <name evidence="3" type="ORF">HL657_07560</name>
</gene>
<reference evidence="3 4" key="1">
    <citation type="submission" date="2020-05" db="EMBL/GenBank/DDBJ databases">
        <title>Isolation and characterization of methanoarchaea from a cold seep at offshore SW Taiwan.</title>
        <authorList>
            <person name="Chen Y.-W."/>
            <person name="Chen S.-C."/>
            <person name="Lai M.-C."/>
        </authorList>
    </citation>
    <scope>NUCLEOTIDE SEQUENCE [LARGE SCALE GENOMIC DNA]</scope>
    <source>
        <strain evidence="3 4">YWC-01</strain>
    </source>
</reference>
<dbReference type="PANTHER" id="PTHR45947">
    <property type="entry name" value="SULFOQUINOVOSYL TRANSFERASE SQD2"/>
    <property type="match status" value="1"/>
</dbReference>
<dbReference type="Pfam" id="PF00534">
    <property type="entry name" value="Glycos_transf_1"/>
    <property type="match status" value="1"/>
</dbReference>
<dbReference type="SUPFAM" id="SSF53756">
    <property type="entry name" value="UDP-Glycosyltransferase/glycogen phosphorylase"/>
    <property type="match status" value="1"/>
</dbReference>
<dbReference type="Gene3D" id="3.40.50.2000">
    <property type="entry name" value="Glycogen Phosphorylase B"/>
    <property type="match status" value="2"/>
</dbReference>
<proteinExistence type="predicted"/>
<evidence type="ECO:0000259" key="1">
    <source>
        <dbReference type="Pfam" id="PF00534"/>
    </source>
</evidence>
<organism evidence="3 4">
    <name type="scientific">Methanoculleus nereidis</name>
    <dbReference type="NCBI Taxonomy" id="2735141"/>
    <lineage>
        <taxon>Archaea</taxon>
        <taxon>Methanobacteriati</taxon>
        <taxon>Methanobacteriota</taxon>
        <taxon>Stenosarchaea group</taxon>
        <taxon>Methanomicrobia</taxon>
        <taxon>Methanomicrobiales</taxon>
        <taxon>Methanomicrobiaceae</taxon>
        <taxon>Methanoculleus</taxon>
    </lineage>
</organism>
<evidence type="ECO:0000259" key="2">
    <source>
        <dbReference type="Pfam" id="PF13439"/>
    </source>
</evidence>
<dbReference type="CDD" id="cd03801">
    <property type="entry name" value="GT4_PimA-like"/>
    <property type="match status" value="1"/>
</dbReference>
<feature type="domain" description="Glycosyltransferase subfamily 4-like N-terminal" evidence="2">
    <location>
        <begin position="26"/>
        <end position="191"/>
    </location>
</feature>
<dbReference type="InterPro" id="IPR028098">
    <property type="entry name" value="Glyco_trans_4-like_N"/>
</dbReference>
<evidence type="ECO:0000313" key="3">
    <source>
        <dbReference type="EMBL" id="MDV4343033.1"/>
    </source>
</evidence>
<accession>A0ABU3Z2J6</accession>
<dbReference type="PANTHER" id="PTHR45947:SF3">
    <property type="entry name" value="SULFOQUINOVOSYL TRANSFERASE SQD2"/>
    <property type="match status" value="1"/>
</dbReference>
<dbReference type="Proteomes" id="UP001273768">
    <property type="component" value="Unassembled WGS sequence"/>
</dbReference>
<dbReference type="EMBL" id="JABFFQ010000005">
    <property type="protein sequence ID" value="MDV4343033.1"/>
    <property type="molecule type" value="Genomic_DNA"/>
</dbReference>
<sequence length="440" mass="49016">MKIGYFINHFPFLDDGVSAPHGYHCGGAENAAYYLALEMAKRSHDITVFTTSTTSKFLLEEHGSLRIHRYGTDLKIGTSNLSWRQFTVPIDQSFDIIHTHFDLAPGPLAGVKYAKSAHLPLIITYHGDWVDTYGGVIRRLGVTLFNRLSVNRILNSADIIISPSATNIERSPFLKLYRDRTVVIPNGIHVQDITFSKSDVNDSKFLGIYQNEILVSRRLAPLELQTFPSKSMYRDILHLPPEKKIVLFLGNLTLQKGPQILLNAMKIVQRRHPDACLVFSGSGPLKEDLIDATTRNGLNGNVIFTDYIPRDVTSLYYQAADIFVLPSFSEAFPLTLLEAGAAGLPIVATNVGGVPDILHDGVNGLMSKTGDPEDLASKIATLLDNDELRAEMGKKGQMLVKQYSWEKIAEETEKVYLNLIGRGNYNTENVPREYLGVHCR</sequence>
<dbReference type="Pfam" id="PF13439">
    <property type="entry name" value="Glyco_transf_4"/>
    <property type="match status" value="1"/>
</dbReference>
<dbReference type="InterPro" id="IPR001296">
    <property type="entry name" value="Glyco_trans_1"/>
</dbReference>
<comment type="caution">
    <text evidence="3">The sequence shown here is derived from an EMBL/GenBank/DDBJ whole genome shotgun (WGS) entry which is preliminary data.</text>
</comment>
<dbReference type="InterPro" id="IPR050194">
    <property type="entry name" value="Glycosyltransferase_grp1"/>
</dbReference>
<feature type="domain" description="Glycosyl transferase family 1" evidence="1">
    <location>
        <begin position="234"/>
        <end position="397"/>
    </location>
</feature>